<feature type="transmembrane region" description="Helical" evidence="6">
    <location>
        <begin position="6"/>
        <end position="30"/>
    </location>
</feature>
<dbReference type="RefSeq" id="WP_170166838.1">
    <property type="nucleotide sequence ID" value="NZ_UAPQ01000001.1"/>
</dbReference>
<evidence type="ECO:0000313" key="7">
    <source>
        <dbReference type="EMBL" id="SPT52520.1"/>
    </source>
</evidence>
<comment type="caution">
    <text evidence="7">The sequence shown here is derived from an EMBL/GenBank/DDBJ whole genome shotgun (WGS) entry which is preliminary data.</text>
</comment>
<dbReference type="PANTHER" id="PTHR23513">
    <property type="entry name" value="INTEGRAL MEMBRANE EFFLUX PROTEIN-RELATED"/>
    <property type="match status" value="1"/>
</dbReference>
<keyword evidence="5 6" id="KW-0472">Membrane</keyword>
<keyword evidence="4 6" id="KW-1133">Transmembrane helix</keyword>
<dbReference type="PANTHER" id="PTHR23513:SF11">
    <property type="entry name" value="STAPHYLOFERRIN A TRANSPORTER"/>
    <property type="match status" value="1"/>
</dbReference>
<feature type="transmembrane region" description="Helical" evidence="6">
    <location>
        <begin position="136"/>
        <end position="161"/>
    </location>
</feature>
<dbReference type="Proteomes" id="UP000250006">
    <property type="component" value="Unassembled WGS sequence"/>
</dbReference>
<dbReference type="EMBL" id="UAPQ01000001">
    <property type="protein sequence ID" value="SPT52520.1"/>
    <property type="molecule type" value="Genomic_DNA"/>
</dbReference>
<name>A0ABY1VKH4_9ACTO</name>
<comment type="subcellular location">
    <subcellularLocation>
        <location evidence="1">Cell membrane</location>
        <topology evidence="1">Multi-pass membrane protein</topology>
    </subcellularLocation>
</comment>
<evidence type="ECO:0000256" key="6">
    <source>
        <dbReference type="SAM" id="Phobius"/>
    </source>
</evidence>
<dbReference type="SUPFAM" id="SSF103473">
    <property type="entry name" value="MFS general substrate transporter"/>
    <property type="match status" value="1"/>
</dbReference>
<feature type="transmembrane region" description="Helical" evidence="6">
    <location>
        <begin position="231"/>
        <end position="253"/>
    </location>
</feature>
<keyword evidence="8" id="KW-1185">Reference proteome</keyword>
<organism evidence="7 8">
    <name type="scientific">Actinomyces bovis</name>
    <dbReference type="NCBI Taxonomy" id="1658"/>
    <lineage>
        <taxon>Bacteria</taxon>
        <taxon>Bacillati</taxon>
        <taxon>Actinomycetota</taxon>
        <taxon>Actinomycetes</taxon>
        <taxon>Actinomycetales</taxon>
        <taxon>Actinomycetaceae</taxon>
        <taxon>Actinomyces</taxon>
    </lineage>
</organism>
<dbReference type="Gene3D" id="1.20.1250.20">
    <property type="entry name" value="MFS general substrate transporter like domains"/>
    <property type="match status" value="1"/>
</dbReference>
<evidence type="ECO:0000256" key="3">
    <source>
        <dbReference type="ARBA" id="ARBA00022692"/>
    </source>
</evidence>
<proteinExistence type="predicted"/>
<gene>
    <name evidence="7" type="ORF">NCTC11535_00169</name>
</gene>
<accession>A0ABY1VKH4</accession>
<sequence length="273" mass="28680">MDLERPWGGVWVFALNGVSYLFSSAALLLYRDRSIFELPKGSASLANGSPIAEAPGSHIDDVRKNVRIWRTYTPIVSLTVSAALFNFSLAITTTLLVPFALHDVRIAVWQVGLLSVPGVLLGVASPAVVPRLETMFGSWLTCFGAQLFSVLGVCIVCLSALTPGTRGAVILSAGLAVLEFSAVCSLVVGRAFRQRVVPAHRQAGVAGVVRSITWGVDPIGAVFAGAASSHLLGRVPTLVAAGAISAAGALVLLRARSEWQKFDCRDLVSGLDG</sequence>
<dbReference type="InterPro" id="IPR036259">
    <property type="entry name" value="MFS_trans_sf"/>
</dbReference>
<keyword evidence="3 6" id="KW-0812">Transmembrane</keyword>
<evidence type="ECO:0000256" key="2">
    <source>
        <dbReference type="ARBA" id="ARBA00022475"/>
    </source>
</evidence>
<keyword evidence="2" id="KW-1003">Cell membrane</keyword>
<feature type="transmembrane region" description="Helical" evidence="6">
    <location>
        <begin position="75"/>
        <end position="101"/>
    </location>
</feature>
<evidence type="ECO:0000256" key="1">
    <source>
        <dbReference type="ARBA" id="ARBA00004651"/>
    </source>
</evidence>
<feature type="transmembrane region" description="Helical" evidence="6">
    <location>
        <begin position="107"/>
        <end position="129"/>
    </location>
</feature>
<evidence type="ECO:0000256" key="5">
    <source>
        <dbReference type="ARBA" id="ARBA00023136"/>
    </source>
</evidence>
<reference evidence="7 8" key="1">
    <citation type="submission" date="2018-06" db="EMBL/GenBank/DDBJ databases">
        <authorList>
            <consortium name="Pathogen Informatics"/>
            <person name="Doyle S."/>
        </authorList>
    </citation>
    <scope>NUCLEOTIDE SEQUENCE [LARGE SCALE GENOMIC DNA]</scope>
    <source>
        <strain evidence="7 8">NCTC11535</strain>
    </source>
</reference>
<evidence type="ECO:0000256" key="4">
    <source>
        <dbReference type="ARBA" id="ARBA00022989"/>
    </source>
</evidence>
<feature type="transmembrane region" description="Helical" evidence="6">
    <location>
        <begin position="167"/>
        <end position="192"/>
    </location>
</feature>
<evidence type="ECO:0000313" key="8">
    <source>
        <dbReference type="Proteomes" id="UP000250006"/>
    </source>
</evidence>
<protein>
    <submittedName>
        <fullName evidence="7">H+ Antiporter protein</fullName>
    </submittedName>
</protein>
<feature type="transmembrane region" description="Helical" evidence="6">
    <location>
        <begin position="204"/>
        <end position="225"/>
    </location>
</feature>